<gene>
    <name evidence="2" type="ORF">E2C01_025331</name>
</gene>
<sequence>MLPLLLLLLLVLLLLLFLCVWPIAPVGNLKSIGSTVKLPPISGAGNFIYSGTHIKGPYNHQSVSLV</sequence>
<evidence type="ECO:0000313" key="3">
    <source>
        <dbReference type="Proteomes" id="UP000324222"/>
    </source>
</evidence>
<dbReference type="Proteomes" id="UP000324222">
    <property type="component" value="Unassembled WGS sequence"/>
</dbReference>
<dbReference type="AlphaFoldDB" id="A0A5B7EFH7"/>
<feature type="signal peptide" evidence="1">
    <location>
        <begin position="1"/>
        <end position="22"/>
    </location>
</feature>
<name>A0A5B7EFH7_PORTR</name>
<comment type="caution">
    <text evidence="2">The sequence shown here is derived from an EMBL/GenBank/DDBJ whole genome shotgun (WGS) entry which is preliminary data.</text>
</comment>
<dbReference type="EMBL" id="VSRR010002547">
    <property type="protein sequence ID" value="MPC32029.1"/>
    <property type="molecule type" value="Genomic_DNA"/>
</dbReference>
<keyword evidence="3" id="KW-1185">Reference proteome</keyword>
<keyword evidence="1" id="KW-0732">Signal</keyword>
<evidence type="ECO:0000256" key="1">
    <source>
        <dbReference type="SAM" id="SignalP"/>
    </source>
</evidence>
<proteinExistence type="predicted"/>
<accession>A0A5B7EFH7</accession>
<reference evidence="2 3" key="1">
    <citation type="submission" date="2019-05" db="EMBL/GenBank/DDBJ databases">
        <title>Another draft genome of Portunus trituberculatus and its Hox gene families provides insights of decapod evolution.</title>
        <authorList>
            <person name="Jeong J.-H."/>
            <person name="Song I."/>
            <person name="Kim S."/>
            <person name="Choi T."/>
            <person name="Kim D."/>
            <person name="Ryu S."/>
            <person name="Kim W."/>
        </authorList>
    </citation>
    <scope>NUCLEOTIDE SEQUENCE [LARGE SCALE GENOMIC DNA]</scope>
    <source>
        <tissue evidence="2">Muscle</tissue>
    </source>
</reference>
<organism evidence="2 3">
    <name type="scientific">Portunus trituberculatus</name>
    <name type="common">Swimming crab</name>
    <name type="synonym">Neptunus trituberculatus</name>
    <dbReference type="NCBI Taxonomy" id="210409"/>
    <lineage>
        <taxon>Eukaryota</taxon>
        <taxon>Metazoa</taxon>
        <taxon>Ecdysozoa</taxon>
        <taxon>Arthropoda</taxon>
        <taxon>Crustacea</taxon>
        <taxon>Multicrustacea</taxon>
        <taxon>Malacostraca</taxon>
        <taxon>Eumalacostraca</taxon>
        <taxon>Eucarida</taxon>
        <taxon>Decapoda</taxon>
        <taxon>Pleocyemata</taxon>
        <taxon>Brachyura</taxon>
        <taxon>Eubrachyura</taxon>
        <taxon>Portunoidea</taxon>
        <taxon>Portunidae</taxon>
        <taxon>Portuninae</taxon>
        <taxon>Portunus</taxon>
    </lineage>
</organism>
<evidence type="ECO:0000313" key="2">
    <source>
        <dbReference type="EMBL" id="MPC32029.1"/>
    </source>
</evidence>
<protein>
    <submittedName>
        <fullName evidence="2">Uncharacterized protein</fullName>
    </submittedName>
</protein>
<feature type="chain" id="PRO_5022972155" evidence="1">
    <location>
        <begin position="23"/>
        <end position="66"/>
    </location>
</feature>